<dbReference type="GO" id="GO:0046872">
    <property type="term" value="F:metal ion binding"/>
    <property type="evidence" value="ECO:0007669"/>
    <property type="project" value="UniProtKB-KW"/>
</dbReference>
<comment type="cofactor">
    <cofactor evidence="5">
        <name>Mg(2+)</name>
        <dbReference type="ChEBI" id="CHEBI:18420"/>
    </cofactor>
    <cofactor evidence="5">
        <name>Mn(2+)</name>
        <dbReference type="ChEBI" id="CHEBI:29035"/>
    </cofactor>
</comment>
<dbReference type="KEGG" id="sind:105159487"/>
<dbReference type="InParanoid" id="A0A6I9T3J7"/>
<dbReference type="EC" id="3.1.13.-" evidence="5"/>
<keyword evidence="5" id="KW-0378">Hydrolase</keyword>
<dbReference type="OrthoDB" id="372421at2759"/>
<evidence type="ECO:0000256" key="3">
    <source>
        <dbReference type="ARBA" id="ARBA00022842"/>
    </source>
</evidence>
<keyword evidence="2 5" id="KW-0479">Metal-binding</keyword>
<dbReference type="PANTHER" id="PTHR23355">
    <property type="entry name" value="RIBONUCLEASE"/>
    <property type="match status" value="1"/>
</dbReference>
<feature type="compositionally biased region" description="Basic and acidic residues" evidence="6">
    <location>
        <begin position="254"/>
        <end position="268"/>
    </location>
</feature>
<feature type="compositionally biased region" description="Polar residues" evidence="6">
    <location>
        <begin position="243"/>
        <end position="253"/>
    </location>
</feature>
<name>A0A6I9T3J7_SESIN</name>
<dbReference type="HAMAP" id="MF_03045">
    <property type="entry name" value="DIS3L2"/>
    <property type="match status" value="1"/>
</dbReference>
<dbReference type="PROSITE" id="PS01175">
    <property type="entry name" value="RIBONUCLEASE_II"/>
    <property type="match status" value="1"/>
</dbReference>
<keyword evidence="4 5" id="KW-0694">RNA-binding</keyword>
<feature type="binding site" evidence="5">
    <location>
        <position position="533"/>
    </location>
    <ligand>
        <name>Mg(2+)</name>
        <dbReference type="ChEBI" id="CHEBI:18420"/>
    </ligand>
</feature>
<dbReference type="InterPro" id="IPR001900">
    <property type="entry name" value="RNase_II/R"/>
</dbReference>
<keyword evidence="5" id="KW-0269">Exonuclease</keyword>
<organism evidence="8 9">
    <name type="scientific">Sesamum indicum</name>
    <name type="common">Oriental sesame</name>
    <name type="synonym">Sesamum orientale</name>
    <dbReference type="NCBI Taxonomy" id="4182"/>
    <lineage>
        <taxon>Eukaryota</taxon>
        <taxon>Viridiplantae</taxon>
        <taxon>Streptophyta</taxon>
        <taxon>Embryophyta</taxon>
        <taxon>Tracheophyta</taxon>
        <taxon>Spermatophyta</taxon>
        <taxon>Magnoliopsida</taxon>
        <taxon>eudicotyledons</taxon>
        <taxon>Gunneridae</taxon>
        <taxon>Pentapetalae</taxon>
        <taxon>asterids</taxon>
        <taxon>lamiids</taxon>
        <taxon>Lamiales</taxon>
        <taxon>Pedaliaceae</taxon>
        <taxon>Sesamum</taxon>
    </lineage>
</organism>
<comment type="subcellular location">
    <subcellularLocation>
        <location evidence="5">Cytoplasm</location>
    </subcellularLocation>
    <subcellularLocation>
        <location evidence="5">Cytoplasm</location>
        <location evidence="5">P-body</location>
    </subcellularLocation>
</comment>
<dbReference type="FunCoup" id="A0A6I9T3J7">
    <property type="interactions" value="3242"/>
</dbReference>
<keyword evidence="1 5" id="KW-0963">Cytoplasm</keyword>
<dbReference type="InterPro" id="IPR041505">
    <property type="entry name" value="Dis3_CSD2"/>
</dbReference>
<evidence type="ECO:0000256" key="1">
    <source>
        <dbReference type="ARBA" id="ARBA00022490"/>
    </source>
</evidence>
<dbReference type="RefSeq" id="XP_011074868.1">
    <property type="nucleotide sequence ID" value="XM_011076566.2"/>
</dbReference>
<comment type="function">
    <text evidence="5">3'-5'-exoribonuclease that specifically recognizes RNAs polyuridylated at their 3' end and mediates their degradation. Component of an exosome-independent RNA degradation pathway that mediates degradation of cytoplasmic mRNAs that have been deadenylated and subsequently uridylated at their 3'.</text>
</comment>
<proteinExistence type="inferred from homology"/>
<dbReference type="AlphaFoldDB" id="A0A6I9T3J7"/>
<dbReference type="FunFam" id="2.40.50.690:FF:000007">
    <property type="entry name" value="DIS3-like exonuclease 2"/>
    <property type="match status" value="1"/>
</dbReference>
<dbReference type="InterPro" id="IPR050180">
    <property type="entry name" value="RNR_Ribonuclease"/>
</dbReference>
<keyword evidence="5" id="KW-0464">Manganese</keyword>
<sequence length="1110" mass="123394">MGVLIVESSRGSTHTEEIFVENDFKDNKKKKRRSRKSKQTSSACSSLSEVCMDASSLLGGNTSSHHVVPNGHDQSPKVYNTLSRHVTSNGHHQLPKEYDAGLISIPSMHAKEQTADGNMQNQHSVPHEIKEVILSKSVPESAVSEEPVGPVLIARPVDCYPRRKCYPPHWSAEAVSKALEKGELLRALFHVNAHNRLEAYCKIDGVQTDVLISGLVAQNRAIEGDTVAIVIDSPSLWPRMKGSNETVSNSESRSNPHEGPTHVQDCSRGKSKLDLDCEYVFSSDNMVFPENGAHNNDESSCGAMSDNSCANGVLDNGCQPSISDYASPFSGDAYDSMSSLEKLCTLISLYPSKRPTGRVVAVVGRSPRRDNVVGFLSVKQWINSRESRKKNSRKNKHQSDHGYILLTPTDPKFTKMMVPVRKLPASIKKRLEAGDSTIESDLVAARIIDWAEECYIPDACVIQIFGRGSDVEAQLAAILFENAIDASEFSPEVLSCLPPIPWEIPQEELQSRRDLRNLCIFTIDPANASDLDDALSVERLSDGVFRVGVHIADVSFFVLPDTALDIDAQIRSTSVYLSRCKLPMLPSLLSDNLASLNPGDDRLAFSIFWDINSGGEVLDRWIGRTIIRSCSKLSYEHAQEIIDEAFDLQDSSQSIEHWPKLYGHSEWCDVVKSVKFLNEISKKLRENRFKGGALSLESPKVVFLFDEEGMPYDSVLSGRRDSNFLVEEFMLLANRTAAEVITRAYPSCALLRRHPEPNVCKLRDFETFCNKHGLKMDISSSAHLHHSLEHVRGELKNDSVLFNILMSYAARPMQLASYFCSGDMKDISDCSHYALAVPLYTHFTSPLRRYPDIVVHRTLAAAIEAENIYLKGKRKQGKITEKETSNRCFTGTCFDKVEVESIEAQEALSTAASKHRVPGAEILADVAAHCNEKKLATRHVKDATDKLYMWVLLKKKEILYSEARVLGLGPKFMSIYIPKLAIERRVYYDEVEGLTVEWLDTTSTLVLSQSTHKQSSRRSSPGKCRTLEEVALIVNPADLELEMNFSEHIGGENGESQRCLGISEIMNNEPAFFPLTVNLLSTIPVALHAVGGDDGPLDIVARLYVGSYLQ</sequence>
<feature type="compositionally biased region" description="Basic residues" evidence="6">
    <location>
        <begin position="27"/>
        <end position="38"/>
    </location>
</feature>
<dbReference type="PANTHER" id="PTHR23355:SF9">
    <property type="entry name" value="DIS3-LIKE EXONUCLEASE 2"/>
    <property type="match status" value="1"/>
</dbReference>
<dbReference type="Pfam" id="PF17849">
    <property type="entry name" value="OB_Dis3"/>
    <property type="match status" value="1"/>
</dbReference>
<feature type="region of interest" description="Disordered" evidence="6">
    <location>
        <begin position="240"/>
        <end position="268"/>
    </location>
</feature>
<dbReference type="InterPro" id="IPR022966">
    <property type="entry name" value="RNase_II/R_CS"/>
</dbReference>
<dbReference type="Pfam" id="PF00773">
    <property type="entry name" value="RNB"/>
    <property type="match status" value="1"/>
</dbReference>
<feature type="domain" description="RNB" evidence="7">
    <location>
        <begin position="512"/>
        <end position="865"/>
    </location>
</feature>
<evidence type="ECO:0000313" key="8">
    <source>
        <dbReference type="Proteomes" id="UP000504604"/>
    </source>
</evidence>
<protein>
    <recommendedName>
        <fullName evidence="5">DIS3-like exonuclease 2</fullName>
        <ecNumber evidence="5">3.1.13.-</ecNumber>
    </recommendedName>
</protein>
<dbReference type="SUPFAM" id="SSF50249">
    <property type="entry name" value="Nucleic acid-binding proteins"/>
    <property type="match status" value="3"/>
</dbReference>
<reference evidence="9" key="1">
    <citation type="submission" date="2025-08" db="UniProtKB">
        <authorList>
            <consortium name="RefSeq"/>
        </authorList>
    </citation>
    <scope>IDENTIFICATION</scope>
</reference>
<keyword evidence="3 5" id="KW-0460">Magnesium</keyword>
<dbReference type="GO" id="GO:0000932">
    <property type="term" value="C:P-body"/>
    <property type="evidence" value="ECO:0007669"/>
    <property type="project" value="UniProtKB-SubCell"/>
</dbReference>
<evidence type="ECO:0000256" key="4">
    <source>
        <dbReference type="ARBA" id="ARBA00022884"/>
    </source>
</evidence>
<dbReference type="InterPro" id="IPR028591">
    <property type="entry name" value="DIS3L2"/>
</dbReference>
<accession>A0A6I9T3J7</accession>
<keyword evidence="5" id="KW-0540">Nuclease</keyword>
<dbReference type="Proteomes" id="UP000504604">
    <property type="component" value="Linkage group LG3"/>
</dbReference>
<dbReference type="GO" id="GO:1990074">
    <property type="term" value="P:polyuridylation-dependent mRNA catabolic process"/>
    <property type="evidence" value="ECO:0007669"/>
    <property type="project" value="UniProtKB-UniRule"/>
</dbReference>
<dbReference type="GO" id="GO:0000175">
    <property type="term" value="F:3'-5'-RNA exonuclease activity"/>
    <property type="evidence" value="ECO:0007669"/>
    <property type="project" value="UniProtKB-UniRule"/>
</dbReference>
<evidence type="ECO:0000256" key="5">
    <source>
        <dbReference type="HAMAP-Rule" id="MF_03045"/>
    </source>
</evidence>
<evidence type="ECO:0000256" key="6">
    <source>
        <dbReference type="SAM" id="MobiDB-lite"/>
    </source>
</evidence>
<keyword evidence="8" id="KW-1185">Reference proteome</keyword>
<feature type="site" description="Important for catalytic activity" evidence="5">
    <location>
        <position position="532"/>
    </location>
</feature>
<dbReference type="GO" id="GO:0003723">
    <property type="term" value="F:RNA binding"/>
    <property type="evidence" value="ECO:0007669"/>
    <property type="project" value="UniProtKB-KW"/>
</dbReference>
<dbReference type="GeneID" id="105159487"/>
<dbReference type="Gene3D" id="2.40.50.700">
    <property type="match status" value="1"/>
</dbReference>
<feature type="binding site" evidence="5">
    <location>
        <position position="524"/>
    </location>
    <ligand>
        <name>Mg(2+)</name>
        <dbReference type="ChEBI" id="CHEBI:18420"/>
    </ligand>
</feature>
<evidence type="ECO:0000313" key="9">
    <source>
        <dbReference type="RefSeq" id="XP_011074868.1"/>
    </source>
</evidence>
<dbReference type="GO" id="GO:0000956">
    <property type="term" value="P:nuclear-transcribed mRNA catabolic process"/>
    <property type="evidence" value="ECO:0007669"/>
    <property type="project" value="UniProtKB-UniRule"/>
</dbReference>
<feature type="region of interest" description="Disordered" evidence="6">
    <location>
        <begin position="25"/>
        <end position="45"/>
    </location>
</feature>
<gene>
    <name evidence="9" type="primary">LOC105159487</name>
</gene>
<dbReference type="SMART" id="SM00955">
    <property type="entry name" value="RNB"/>
    <property type="match status" value="1"/>
</dbReference>
<evidence type="ECO:0000256" key="2">
    <source>
        <dbReference type="ARBA" id="ARBA00022723"/>
    </source>
</evidence>
<dbReference type="Gene3D" id="2.40.50.690">
    <property type="match status" value="1"/>
</dbReference>
<dbReference type="InterPro" id="IPR012340">
    <property type="entry name" value="NA-bd_OB-fold"/>
</dbReference>
<evidence type="ECO:0000259" key="7">
    <source>
        <dbReference type="SMART" id="SM00955"/>
    </source>
</evidence>
<comment type="similarity">
    <text evidence="5">Belongs to the RNR ribonuclease family. DIS3L2 subfamily.</text>
</comment>